<accession>A0AB36JMR8</accession>
<feature type="domain" description="Siphovirus-type tail component RIFT-related" evidence="1">
    <location>
        <begin position="15"/>
        <end position="120"/>
    </location>
</feature>
<dbReference type="InterPro" id="IPR008841">
    <property type="entry name" value="Siphovirus-type_tail_N"/>
</dbReference>
<evidence type="ECO:0000313" key="3">
    <source>
        <dbReference type="EMBL" id="ONK25749.1"/>
    </source>
</evidence>
<proteinExistence type="predicted"/>
<dbReference type="Proteomes" id="UP000188600">
    <property type="component" value="Unassembled WGS sequence"/>
</dbReference>
<gene>
    <name evidence="3" type="ORF">BVE86_09585</name>
</gene>
<dbReference type="AlphaFoldDB" id="A0AB36JMR8"/>
<dbReference type="RefSeq" id="WP_077063999.1">
    <property type="nucleotide sequence ID" value="NZ_MSPT01000022.1"/>
</dbReference>
<dbReference type="Gene3D" id="2.40.30.200">
    <property type="match status" value="1"/>
</dbReference>
<evidence type="ECO:0000259" key="2">
    <source>
        <dbReference type="Pfam" id="PF22768"/>
    </source>
</evidence>
<dbReference type="Pfam" id="PF22768">
    <property type="entry name" value="SPP1_Dit"/>
    <property type="match status" value="1"/>
</dbReference>
<dbReference type="InterPro" id="IPR006520">
    <property type="entry name" value="Dit_BPSPP_N"/>
</dbReference>
<evidence type="ECO:0000259" key="1">
    <source>
        <dbReference type="Pfam" id="PF05709"/>
    </source>
</evidence>
<evidence type="ECO:0000313" key="4">
    <source>
        <dbReference type="Proteomes" id="UP000188600"/>
    </source>
</evidence>
<dbReference type="InterPro" id="IPR054738">
    <property type="entry name" value="Siphovirus-type_tail_C"/>
</dbReference>
<sequence>MTKEMTFNGVDMSRFFRITDIIRPVGNKRSVSTDDAPLLGVNIQQVKRGAKEHTIKFDMKTSNAMEMEQLKHELAGVLDVTEPVRIVYGDEPDKYYMGLPVDDITPDNLARWFQRSELILLIPDGVAHSSIYREFNSNTDATINSEKIVFTLTNNGTAPAYPIVTVKHNAENGYIGLVNQHSAFEIGNREEADTETVKQSELLLSYRDSSILTGFSRAIKNAAVNNDAAQRLNSTLNTISVWNRYHIYLQSKGGTTGHNAGSLTWEIPVDSAGEEGSLNDYIWWRQVFWLGASNQYGFMKITVSDTNGQFLYGVETFKRSQGLECEYNFLASNGRGGFHTIKQWKFLGTHLEHHNPFNSTRGWSDLKRNDDKVQVYWWGSYPVFTIPEIKGKKSAKIHVTLGSIGDKPLVTHMYLDGLMYRKDFVPVTKNIPNRFSIGSNVVINSEDDTVYVDGIAKIGEVVDGSHWLAIPPGKSQLEFYSSSWVRTKPTVKIEFEERWL</sequence>
<comment type="caution">
    <text evidence="3">The sequence shown here is derived from an EMBL/GenBank/DDBJ whole genome shotgun (WGS) entry which is preliminary data.</text>
</comment>
<reference evidence="3 4" key="1">
    <citation type="submission" date="2016-12" db="EMBL/GenBank/DDBJ databases">
        <authorList>
            <person name="Gulvik C.A."/>
        </authorList>
    </citation>
    <scope>NUCLEOTIDE SEQUENCE [LARGE SCALE GENOMIC DNA]</scope>
    <source>
        <strain evidence="3 4">12-5291</strain>
    </source>
</reference>
<protein>
    <submittedName>
        <fullName evidence="3">Phage tail protein</fullName>
    </submittedName>
</protein>
<dbReference type="EMBL" id="MSPT01000022">
    <property type="protein sequence ID" value="ONK25749.1"/>
    <property type="molecule type" value="Genomic_DNA"/>
</dbReference>
<feature type="domain" description="Siphovirus-type tail component C-terminal" evidence="2">
    <location>
        <begin position="432"/>
        <end position="499"/>
    </location>
</feature>
<dbReference type="Pfam" id="PF05709">
    <property type="entry name" value="Sipho_tail"/>
    <property type="match status" value="1"/>
</dbReference>
<dbReference type="NCBIfam" id="TIGR01633">
    <property type="entry name" value="phi3626_gp14_N"/>
    <property type="match status" value="1"/>
</dbReference>
<organism evidence="3 4">
    <name type="scientific">Streptococcus azizii</name>
    <dbReference type="NCBI Taxonomy" id="1579424"/>
    <lineage>
        <taxon>Bacteria</taxon>
        <taxon>Bacillati</taxon>
        <taxon>Bacillota</taxon>
        <taxon>Bacilli</taxon>
        <taxon>Lactobacillales</taxon>
        <taxon>Streptococcaceae</taxon>
        <taxon>Streptococcus</taxon>
    </lineage>
</organism>
<name>A0AB36JMR8_9STRE</name>